<dbReference type="Gene3D" id="1.10.246.150">
    <property type="match status" value="1"/>
</dbReference>
<gene>
    <name evidence="1" type="ORF">NCTC11557_01716</name>
</gene>
<reference evidence="1 2" key="1">
    <citation type="submission" date="2019-05" db="EMBL/GenBank/DDBJ databases">
        <authorList>
            <consortium name="Pathogen Informatics"/>
        </authorList>
    </citation>
    <scope>NUCLEOTIDE SEQUENCE [LARGE SCALE GENOMIC DNA]</scope>
    <source>
        <strain evidence="1 2">NCTC11557</strain>
    </source>
</reference>
<dbReference type="Proteomes" id="UP000339049">
    <property type="component" value="Unassembled WGS sequence"/>
</dbReference>
<organism evidence="1 2">
    <name type="scientific">Streptococcus dysgalactiae subsp. equisimilis</name>
    <name type="common">Streptococcus equisimilis</name>
    <dbReference type="NCBI Taxonomy" id="119602"/>
    <lineage>
        <taxon>Bacteria</taxon>
        <taxon>Bacillati</taxon>
        <taxon>Bacillota</taxon>
        <taxon>Bacilli</taxon>
        <taxon>Lactobacillales</taxon>
        <taxon>Streptococcaceae</taxon>
        <taxon>Streptococcus</taxon>
    </lineage>
</organism>
<evidence type="ECO:0008006" key="3">
    <source>
        <dbReference type="Google" id="ProtNLM"/>
    </source>
</evidence>
<proteinExistence type="predicted"/>
<name>A0AAE9U209_STREQ</name>
<dbReference type="EMBL" id="CABEIY010000007">
    <property type="protein sequence ID" value="VTT25707.1"/>
    <property type="molecule type" value="Genomic_DNA"/>
</dbReference>
<dbReference type="AlphaFoldDB" id="A0AAE9U209"/>
<protein>
    <recommendedName>
        <fullName evidence="3">Phage protein</fullName>
    </recommendedName>
</protein>
<comment type="caution">
    <text evidence="1">The sequence shown here is derived from an EMBL/GenBank/DDBJ whole genome shotgun (WGS) entry which is preliminary data.</text>
</comment>
<evidence type="ECO:0000313" key="2">
    <source>
        <dbReference type="Proteomes" id="UP000339049"/>
    </source>
</evidence>
<dbReference type="RefSeq" id="WP_111679017.1">
    <property type="nucleotide sequence ID" value="NZ_CABEIY010000007.1"/>
</dbReference>
<dbReference type="InterPro" id="IPR053746">
    <property type="entry name" value="Viral_HT_Connector_Assembly"/>
</dbReference>
<evidence type="ECO:0000313" key="1">
    <source>
        <dbReference type="EMBL" id="VTT25707.1"/>
    </source>
</evidence>
<sequence>MIIQLEDAIDIDSSITKEACLGLETMVRKVTNNNFQDKNFRCSGLILSGNSISVSSGRLDVFKEGNTIEINDSKYNDGLYVITSVTKDFIVVDGKFIDEVNSSAIVTKVVYPADVLTGVKKLIAYDLKMADKIGVKSESISRWSVTYYDVTSTETEEGYPLSLLGFLKKYRKIRWS</sequence>
<accession>A0AAE9U209</accession>